<comment type="caution">
    <text evidence="3">The sequence shown here is derived from an EMBL/GenBank/DDBJ whole genome shotgun (WGS) entry which is preliminary data.</text>
</comment>
<evidence type="ECO:0000256" key="2">
    <source>
        <dbReference type="SAM" id="Phobius"/>
    </source>
</evidence>
<keyword evidence="1" id="KW-0175">Coiled coil</keyword>
<keyword evidence="2" id="KW-0812">Transmembrane</keyword>
<dbReference type="RefSeq" id="WP_209354092.1">
    <property type="nucleotide sequence ID" value="NZ_JAGIYZ010000034.1"/>
</dbReference>
<name>A0ABS4AZA1_9PROT</name>
<feature type="transmembrane region" description="Helical" evidence="2">
    <location>
        <begin position="21"/>
        <end position="40"/>
    </location>
</feature>
<organism evidence="3 4">
    <name type="scientific">Roseomonas nitratireducens</name>
    <dbReference type="NCBI Taxonomy" id="2820810"/>
    <lineage>
        <taxon>Bacteria</taxon>
        <taxon>Pseudomonadati</taxon>
        <taxon>Pseudomonadota</taxon>
        <taxon>Alphaproteobacteria</taxon>
        <taxon>Acetobacterales</taxon>
        <taxon>Roseomonadaceae</taxon>
        <taxon>Roseomonas</taxon>
    </lineage>
</organism>
<gene>
    <name evidence="3" type="ORF">J5Y09_22440</name>
</gene>
<dbReference type="Proteomes" id="UP000680815">
    <property type="component" value="Unassembled WGS sequence"/>
</dbReference>
<keyword evidence="2" id="KW-0472">Membrane</keyword>
<evidence type="ECO:0008006" key="5">
    <source>
        <dbReference type="Google" id="ProtNLM"/>
    </source>
</evidence>
<accession>A0ABS4AZA1</accession>
<evidence type="ECO:0000313" key="4">
    <source>
        <dbReference type="Proteomes" id="UP000680815"/>
    </source>
</evidence>
<evidence type="ECO:0000256" key="1">
    <source>
        <dbReference type="SAM" id="Coils"/>
    </source>
</evidence>
<reference evidence="3 4" key="1">
    <citation type="submission" date="2021-03" db="EMBL/GenBank/DDBJ databases">
        <authorList>
            <person name="So Y."/>
        </authorList>
    </citation>
    <scope>NUCLEOTIDE SEQUENCE [LARGE SCALE GENOMIC DNA]</scope>
    <source>
        <strain evidence="3 4">PWR1</strain>
    </source>
</reference>
<feature type="coiled-coil region" evidence="1">
    <location>
        <begin position="44"/>
        <end position="92"/>
    </location>
</feature>
<dbReference type="EMBL" id="JAGIYZ010000034">
    <property type="protein sequence ID" value="MBP0466704.1"/>
    <property type="molecule type" value="Genomic_DNA"/>
</dbReference>
<protein>
    <recommendedName>
        <fullName evidence="5">DUF881 domain-containing protein</fullName>
    </recommendedName>
</protein>
<keyword evidence="4" id="KW-1185">Reference proteome</keyword>
<sequence>MAIGTKYSRERRRRRGQFMLRAAKWLLIIGIFLGLGVWSYQSGLELARAEVTALERRIANLSADARDVYARNAALEGELRQARADMVALQRRYEQDVPRGDAAALFSLVQGRIGAGVPRARMEQVVRDAGPIRRCEGRGTTRRFAIAYGRVPDGAGIELQDGVVRVVVSAPAPTDDLARAANVAVTVAGGETLNLTGLPQRHPVVLGNVEFTLNVTASDVRGFAQASLSGC</sequence>
<evidence type="ECO:0000313" key="3">
    <source>
        <dbReference type="EMBL" id="MBP0466704.1"/>
    </source>
</evidence>
<keyword evidence="2" id="KW-1133">Transmembrane helix</keyword>
<proteinExistence type="predicted"/>